<dbReference type="Proteomes" id="UP001454036">
    <property type="component" value="Unassembled WGS sequence"/>
</dbReference>
<keyword evidence="2" id="KW-1185">Reference proteome</keyword>
<name>A0AAV3NIL5_LITER</name>
<organism evidence="1 2">
    <name type="scientific">Lithospermum erythrorhizon</name>
    <name type="common">Purple gromwell</name>
    <name type="synonym">Lithospermum officinale var. erythrorhizon</name>
    <dbReference type="NCBI Taxonomy" id="34254"/>
    <lineage>
        <taxon>Eukaryota</taxon>
        <taxon>Viridiplantae</taxon>
        <taxon>Streptophyta</taxon>
        <taxon>Embryophyta</taxon>
        <taxon>Tracheophyta</taxon>
        <taxon>Spermatophyta</taxon>
        <taxon>Magnoliopsida</taxon>
        <taxon>eudicotyledons</taxon>
        <taxon>Gunneridae</taxon>
        <taxon>Pentapetalae</taxon>
        <taxon>asterids</taxon>
        <taxon>lamiids</taxon>
        <taxon>Boraginales</taxon>
        <taxon>Boraginaceae</taxon>
        <taxon>Boraginoideae</taxon>
        <taxon>Lithospermeae</taxon>
        <taxon>Lithospermum</taxon>
    </lineage>
</organism>
<gene>
    <name evidence="1" type="ORF">LIER_00629</name>
</gene>
<dbReference type="EMBL" id="BAABME010000049">
    <property type="protein sequence ID" value="GAA0138994.1"/>
    <property type="molecule type" value="Genomic_DNA"/>
</dbReference>
<accession>A0AAV3NIL5</accession>
<reference evidence="1 2" key="1">
    <citation type="submission" date="2024-01" db="EMBL/GenBank/DDBJ databases">
        <title>The complete chloroplast genome sequence of Lithospermum erythrorhizon: insights into the phylogenetic relationship among Boraginaceae species and the maternal lineages of purple gromwells.</title>
        <authorList>
            <person name="Okada T."/>
            <person name="Watanabe K."/>
        </authorList>
    </citation>
    <scope>NUCLEOTIDE SEQUENCE [LARGE SCALE GENOMIC DNA]</scope>
</reference>
<proteinExistence type="predicted"/>
<protein>
    <submittedName>
        <fullName evidence="1">Uncharacterized protein</fullName>
    </submittedName>
</protein>
<evidence type="ECO:0000313" key="2">
    <source>
        <dbReference type="Proteomes" id="UP001454036"/>
    </source>
</evidence>
<sequence>MELGGNLWNHSGACPNRLLGNALAYISSSLAQKDSWESNDLRCDILEDCLQLIDLFLQVSVATAPGITLGRGRSSSRLLRSTSTLFLWSVLVGLLFQGLTRHHPFVPRSVFPGRGPFG</sequence>
<comment type="caution">
    <text evidence="1">The sequence shown here is derived from an EMBL/GenBank/DDBJ whole genome shotgun (WGS) entry which is preliminary data.</text>
</comment>
<dbReference type="AlphaFoldDB" id="A0AAV3NIL5"/>
<evidence type="ECO:0000313" key="1">
    <source>
        <dbReference type="EMBL" id="GAA0138994.1"/>
    </source>
</evidence>